<evidence type="ECO:0000256" key="3">
    <source>
        <dbReference type="ARBA" id="ARBA00023235"/>
    </source>
</evidence>
<comment type="similarity">
    <text evidence="1 4 7">Belongs to the tRNA pseudouridine synthase TruA family.</text>
</comment>
<dbReference type="InterPro" id="IPR020103">
    <property type="entry name" value="PsdUridine_synth_cat_dom_sf"/>
</dbReference>
<dbReference type="PIRSF" id="PIRSF001430">
    <property type="entry name" value="tRNA_psdUrid_synth"/>
    <property type="match status" value="1"/>
</dbReference>
<gene>
    <name evidence="4" type="primary">truA</name>
    <name evidence="9" type="ORF">SAMN02745206_00530</name>
</gene>
<dbReference type="Pfam" id="PF01416">
    <property type="entry name" value="PseudoU_synth_1"/>
    <property type="match status" value="2"/>
</dbReference>
<comment type="caution">
    <text evidence="4">Lacks conserved residue(s) required for the propagation of feature annotation.</text>
</comment>
<keyword evidence="3 4" id="KW-0413">Isomerase</keyword>
<evidence type="ECO:0000313" key="10">
    <source>
        <dbReference type="Proteomes" id="UP000184076"/>
    </source>
</evidence>
<dbReference type="Proteomes" id="UP000184076">
    <property type="component" value="Unassembled WGS sequence"/>
</dbReference>
<reference evidence="10" key="1">
    <citation type="submission" date="2016-11" db="EMBL/GenBank/DDBJ databases">
        <authorList>
            <person name="Varghese N."/>
            <person name="Submissions S."/>
        </authorList>
    </citation>
    <scope>NUCLEOTIDE SEQUENCE [LARGE SCALE GENOMIC DNA]</scope>
    <source>
        <strain evidence="10">DSM 9756</strain>
    </source>
</reference>
<feature type="active site" description="Nucleophile" evidence="4 5">
    <location>
        <position position="57"/>
    </location>
</feature>
<dbReference type="Gene3D" id="3.30.70.580">
    <property type="entry name" value="Pseudouridine synthase I, catalytic domain, N-terminal subdomain"/>
    <property type="match status" value="1"/>
</dbReference>
<dbReference type="CDD" id="cd02570">
    <property type="entry name" value="PseudoU_synth_EcTruA"/>
    <property type="match status" value="1"/>
</dbReference>
<keyword evidence="2 4" id="KW-0819">tRNA processing</keyword>
<feature type="binding site" evidence="4 6">
    <location>
        <position position="115"/>
    </location>
    <ligand>
        <name>substrate</name>
    </ligand>
</feature>
<keyword evidence="10" id="KW-1185">Reference proteome</keyword>
<evidence type="ECO:0000256" key="7">
    <source>
        <dbReference type="RuleBase" id="RU003792"/>
    </source>
</evidence>
<dbReference type="GO" id="GO:0160147">
    <property type="term" value="F:tRNA pseudouridine(38-40) synthase activity"/>
    <property type="evidence" value="ECO:0007669"/>
    <property type="project" value="UniProtKB-EC"/>
</dbReference>
<dbReference type="GO" id="GO:0031119">
    <property type="term" value="P:tRNA pseudouridine synthesis"/>
    <property type="evidence" value="ECO:0007669"/>
    <property type="project" value="UniProtKB-UniRule"/>
</dbReference>
<dbReference type="InterPro" id="IPR001406">
    <property type="entry name" value="PsdUridine_synth_TruA"/>
</dbReference>
<evidence type="ECO:0000256" key="6">
    <source>
        <dbReference type="PIRSR" id="PIRSR001430-2"/>
    </source>
</evidence>
<evidence type="ECO:0000259" key="8">
    <source>
        <dbReference type="Pfam" id="PF01416"/>
    </source>
</evidence>
<evidence type="ECO:0000256" key="1">
    <source>
        <dbReference type="ARBA" id="ARBA00009375"/>
    </source>
</evidence>
<dbReference type="FunFam" id="3.30.70.580:FF:000001">
    <property type="entry name" value="tRNA pseudouridine synthase A"/>
    <property type="match status" value="1"/>
</dbReference>
<dbReference type="AlphaFoldDB" id="A0A1M4UNB6"/>
<dbReference type="HAMAP" id="MF_00171">
    <property type="entry name" value="TruA"/>
    <property type="match status" value="1"/>
</dbReference>
<dbReference type="NCBIfam" id="TIGR00071">
    <property type="entry name" value="hisT_truA"/>
    <property type="match status" value="1"/>
</dbReference>
<comment type="catalytic activity">
    <reaction evidence="4 7">
        <text>uridine(38/39/40) in tRNA = pseudouridine(38/39/40) in tRNA</text>
        <dbReference type="Rhea" id="RHEA:22376"/>
        <dbReference type="Rhea" id="RHEA-COMP:10085"/>
        <dbReference type="Rhea" id="RHEA-COMP:10087"/>
        <dbReference type="ChEBI" id="CHEBI:65314"/>
        <dbReference type="ChEBI" id="CHEBI:65315"/>
        <dbReference type="EC" id="5.4.99.12"/>
    </reaction>
</comment>
<comment type="subunit">
    <text evidence="4">Homodimer.</text>
</comment>
<dbReference type="STRING" id="1121391.SAMN02745206_00530"/>
<proteinExistence type="inferred from homology"/>
<dbReference type="EMBL" id="FQVB01000005">
    <property type="protein sequence ID" value="SHE58261.1"/>
    <property type="molecule type" value="Genomic_DNA"/>
</dbReference>
<dbReference type="InterPro" id="IPR020097">
    <property type="entry name" value="PsdUridine_synth_TruA_a/b_dom"/>
</dbReference>
<sequence>MDPQAKRNFMLTLEYDGSNYHGWQRQKGALTVQEVLESRLEIMLGRPVSVRASGRTDAGVHALGQVVNFYAKTRLQPEDFLRGLNSLLPSDIVVLDAREVPDSFHACYSATSKIYEYRILNRPIPSALERNYSWHIPKKLDVEAMRACLPVLLGEHDFSAFMASRSSVNTTVRTLLDARVLCPDEDHIFFRFEATGFLRHMVRNLVGTLVEAGKGKLGPEGLARILEGRDRSQAGMTAPARGLYLVRVYYGRGEGKPENVKGETRETT</sequence>
<dbReference type="EC" id="5.4.99.12" evidence="4"/>
<dbReference type="Gene3D" id="3.30.70.660">
    <property type="entry name" value="Pseudouridine synthase I, catalytic domain, C-terminal subdomain"/>
    <property type="match status" value="1"/>
</dbReference>
<dbReference type="InterPro" id="IPR020094">
    <property type="entry name" value="TruA/RsuA/RluB/E/F_N"/>
</dbReference>
<comment type="function">
    <text evidence="4">Formation of pseudouridine at positions 38, 39 and 40 in the anticodon stem and loop of transfer RNAs.</text>
</comment>
<dbReference type="PANTHER" id="PTHR11142">
    <property type="entry name" value="PSEUDOURIDYLATE SYNTHASE"/>
    <property type="match status" value="1"/>
</dbReference>
<dbReference type="RefSeq" id="WP_218588353.1">
    <property type="nucleotide sequence ID" value="NZ_FQVB01000005.1"/>
</dbReference>
<dbReference type="InterPro" id="IPR020095">
    <property type="entry name" value="PsdUridine_synth_TruA_C"/>
</dbReference>
<feature type="domain" description="Pseudouridine synthase I TruA alpha/beta" evidence="8">
    <location>
        <begin position="14"/>
        <end position="108"/>
    </location>
</feature>
<evidence type="ECO:0000256" key="5">
    <source>
        <dbReference type="PIRSR" id="PIRSR001430-1"/>
    </source>
</evidence>
<dbReference type="PANTHER" id="PTHR11142:SF0">
    <property type="entry name" value="TRNA PSEUDOURIDINE SYNTHASE-LIKE 1"/>
    <property type="match status" value="1"/>
</dbReference>
<dbReference type="GO" id="GO:0003723">
    <property type="term" value="F:RNA binding"/>
    <property type="evidence" value="ECO:0007669"/>
    <property type="project" value="InterPro"/>
</dbReference>
<protein>
    <recommendedName>
        <fullName evidence="4">tRNA pseudouridine synthase A</fullName>
        <ecNumber evidence="4">5.4.99.12</ecNumber>
    </recommendedName>
    <alternativeName>
        <fullName evidence="4">tRNA pseudouridine(38-40) synthase</fullName>
    </alternativeName>
    <alternativeName>
        <fullName evidence="4">tRNA pseudouridylate synthase I</fullName>
    </alternativeName>
    <alternativeName>
        <fullName evidence="4">tRNA-uridine isomerase I</fullName>
    </alternativeName>
</protein>
<accession>A0A1M4UNB6</accession>
<evidence type="ECO:0000313" key="9">
    <source>
        <dbReference type="EMBL" id="SHE58261.1"/>
    </source>
</evidence>
<evidence type="ECO:0000256" key="2">
    <source>
        <dbReference type="ARBA" id="ARBA00022694"/>
    </source>
</evidence>
<organism evidence="9 10">
    <name type="scientific">Desulfacinum infernum DSM 9756</name>
    <dbReference type="NCBI Taxonomy" id="1121391"/>
    <lineage>
        <taxon>Bacteria</taxon>
        <taxon>Pseudomonadati</taxon>
        <taxon>Thermodesulfobacteriota</taxon>
        <taxon>Syntrophobacteria</taxon>
        <taxon>Syntrophobacterales</taxon>
        <taxon>Syntrophobacteraceae</taxon>
        <taxon>Desulfacinum</taxon>
    </lineage>
</organism>
<name>A0A1M4UNB6_9BACT</name>
<dbReference type="SUPFAM" id="SSF55120">
    <property type="entry name" value="Pseudouridine synthase"/>
    <property type="match status" value="1"/>
</dbReference>
<feature type="domain" description="Pseudouridine synthase I TruA alpha/beta" evidence="8">
    <location>
        <begin position="152"/>
        <end position="250"/>
    </location>
</feature>
<evidence type="ECO:0000256" key="4">
    <source>
        <dbReference type="HAMAP-Rule" id="MF_00171"/>
    </source>
</evidence>